<name>A0ABM4DGQ1_HYDVU</name>
<keyword evidence="1" id="KW-1133">Transmembrane helix</keyword>
<keyword evidence="1" id="KW-0812">Transmembrane</keyword>
<organism evidence="4 5">
    <name type="scientific">Hydra vulgaris</name>
    <name type="common">Hydra</name>
    <name type="synonym">Hydra attenuata</name>
    <dbReference type="NCBI Taxonomy" id="6087"/>
    <lineage>
        <taxon>Eukaryota</taxon>
        <taxon>Metazoa</taxon>
        <taxon>Cnidaria</taxon>
        <taxon>Hydrozoa</taxon>
        <taxon>Hydroidolina</taxon>
        <taxon>Anthoathecata</taxon>
        <taxon>Aplanulata</taxon>
        <taxon>Hydridae</taxon>
        <taxon>Hydra</taxon>
    </lineage>
</organism>
<dbReference type="GeneID" id="136090715"/>
<dbReference type="SUPFAM" id="SSF46689">
    <property type="entry name" value="Homeodomain-like"/>
    <property type="match status" value="1"/>
</dbReference>
<dbReference type="PANTHER" id="PTHR19303:SF71">
    <property type="entry name" value="ZINC FINGER PHD-TYPE DOMAIN-CONTAINING PROTEIN"/>
    <property type="match status" value="1"/>
</dbReference>
<dbReference type="Gene3D" id="1.10.10.60">
    <property type="entry name" value="Homeodomain-like"/>
    <property type="match status" value="1"/>
</dbReference>
<evidence type="ECO:0000259" key="3">
    <source>
        <dbReference type="Pfam" id="PF05225"/>
    </source>
</evidence>
<dbReference type="Pfam" id="PF05225">
    <property type="entry name" value="HTH_psq"/>
    <property type="match status" value="1"/>
</dbReference>
<feature type="domain" description="DDE-1" evidence="2">
    <location>
        <begin position="245"/>
        <end position="382"/>
    </location>
</feature>
<feature type="domain" description="HTH psq-type" evidence="3">
    <location>
        <begin position="47"/>
        <end position="82"/>
    </location>
</feature>
<dbReference type="InterPro" id="IPR007889">
    <property type="entry name" value="HTH_Psq"/>
</dbReference>
<protein>
    <submittedName>
        <fullName evidence="5">Uncharacterized protein LOC136090715</fullName>
    </submittedName>
</protein>
<feature type="transmembrane region" description="Helical" evidence="1">
    <location>
        <begin position="6"/>
        <end position="28"/>
    </location>
</feature>
<gene>
    <name evidence="5" type="primary">LOC136090715</name>
</gene>
<dbReference type="Pfam" id="PF03184">
    <property type="entry name" value="DDE_1"/>
    <property type="match status" value="1"/>
</dbReference>
<keyword evidence="1" id="KW-0472">Membrane</keyword>
<dbReference type="PANTHER" id="PTHR19303">
    <property type="entry name" value="TRANSPOSON"/>
    <property type="match status" value="1"/>
</dbReference>
<reference evidence="5" key="1">
    <citation type="submission" date="2025-08" db="UniProtKB">
        <authorList>
            <consortium name="RefSeq"/>
        </authorList>
    </citation>
    <scope>IDENTIFICATION</scope>
</reference>
<evidence type="ECO:0000256" key="1">
    <source>
        <dbReference type="SAM" id="Phobius"/>
    </source>
</evidence>
<dbReference type="Proteomes" id="UP001652625">
    <property type="component" value="Chromosome 14"/>
</dbReference>
<proteinExistence type="predicted"/>
<dbReference type="RefSeq" id="XP_065673646.1">
    <property type="nucleotide sequence ID" value="XM_065817574.1"/>
</dbReference>
<dbReference type="InterPro" id="IPR050863">
    <property type="entry name" value="CenT-Element_Derived"/>
</dbReference>
<keyword evidence="4" id="KW-1185">Reference proteome</keyword>
<dbReference type="InterPro" id="IPR004875">
    <property type="entry name" value="DDE_SF_endonuclease_dom"/>
</dbReference>
<sequence length="566" mass="64169">MVHVFACYLFILTVPLYTIVLFVVIKMVRNYIRTTSRGANGNWTMQNMTQAIEACNSNACSKNQAAVNFGVPEATLRRYLKKSSDQFPISNGRFRPIFSMEMEKLLAEYLIELSKRFFGMTKVQLRKFAFEFAEHNNNVQHNFNRELKIAGFDRLSGFLKRHNNISLRTPEMTSLGRIQGFNSPQVAIFFDLLQDLLRTHKFLPSRIFDADESRLPIVPTKIPKVFSVKGIKRVGKVVSAERGKTVTIVCSINAAGTYIPPAFIFPRKRMRHDFLDNSPLDSVGFAHNSGWMMQEIFVDYLKHLAYHTKPTIADPVLLIVDNHNSHISFSAIEYCRKHSIVMLTLPPHATHMMQPLDVTFFSPFKTYYSQACDNWMVNHPGRPITEAQIPALVRHAYDRSATTGIARKGFEETGIWPFNPQIFSLTDFAPSLTIDSPIPKNQIISNNQSGIIVEDRQQQSTSKVKLNAVTSALTISFNNNNSLSLPTVNTEPKCIQSNADANVDRTQIELNDVRKTVLPENIRPYPITCRVTNSASRKRKFKRAEVATSSPFKAAVQLAALEKKEK</sequence>
<evidence type="ECO:0000313" key="4">
    <source>
        <dbReference type="Proteomes" id="UP001652625"/>
    </source>
</evidence>
<dbReference type="InterPro" id="IPR009057">
    <property type="entry name" value="Homeodomain-like_sf"/>
</dbReference>
<evidence type="ECO:0000313" key="5">
    <source>
        <dbReference type="RefSeq" id="XP_065673646.1"/>
    </source>
</evidence>
<evidence type="ECO:0000259" key="2">
    <source>
        <dbReference type="Pfam" id="PF03184"/>
    </source>
</evidence>
<accession>A0ABM4DGQ1</accession>